<dbReference type="GO" id="GO:0008973">
    <property type="term" value="F:phosphopentomutase activity"/>
    <property type="evidence" value="ECO:0007669"/>
    <property type="project" value="TreeGrafter"/>
</dbReference>
<keyword evidence="4 8" id="KW-0479">Metal-binding</keyword>
<evidence type="ECO:0000256" key="4">
    <source>
        <dbReference type="ARBA" id="ARBA00022723"/>
    </source>
</evidence>
<feature type="domain" description="Alpha-D-phosphohexomutase alpha/beta/alpha" evidence="11">
    <location>
        <begin position="208"/>
        <end position="312"/>
    </location>
</feature>
<dbReference type="AlphaFoldDB" id="A0AA90NUE5"/>
<evidence type="ECO:0000256" key="3">
    <source>
        <dbReference type="ARBA" id="ARBA00022553"/>
    </source>
</evidence>
<evidence type="ECO:0000256" key="8">
    <source>
        <dbReference type="RuleBase" id="RU004326"/>
    </source>
</evidence>
<dbReference type="NCBIfam" id="TIGR01132">
    <property type="entry name" value="pgm"/>
    <property type="match status" value="1"/>
</dbReference>
<comment type="cofactor">
    <cofactor evidence="1">
        <name>Mg(2+)</name>
        <dbReference type="ChEBI" id="CHEBI:18420"/>
    </cofactor>
</comment>
<evidence type="ECO:0000256" key="2">
    <source>
        <dbReference type="ARBA" id="ARBA00010231"/>
    </source>
</evidence>
<reference evidence="13 14" key="1">
    <citation type="journal article" date="2023" name="bioRxiv">
        <title>An intranuclear bacterial parasite of deep-sea mussels expresses apoptosis inhibitors acquired from its host.</title>
        <authorList>
            <person name="Gonzalez Porras M.A."/>
            <person name="Assie A."/>
            <person name="Tietjen M."/>
            <person name="Violette M."/>
            <person name="Kleiner M."/>
            <person name="Gruber-Vodicka H."/>
            <person name="Dubilier N."/>
            <person name="Leisch N."/>
        </authorList>
    </citation>
    <scope>NUCLEOTIDE SEQUENCE [LARGE SCALE GENOMIC DNA]</scope>
    <source>
        <strain evidence="13">IAP13</strain>
    </source>
</reference>
<evidence type="ECO:0000313" key="14">
    <source>
        <dbReference type="Proteomes" id="UP001178148"/>
    </source>
</evidence>
<gene>
    <name evidence="13" type="primary">pgm</name>
    <name evidence="13" type="ORF">QS748_08710</name>
</gene>
<feature type="domain" description="Alpha-D-phosphohexomutase alpha/beta/alpha" evidence="12">
    <location>
        <begin position="320"/>
        <end position="439"/>
    </location>
</feature>
<evidence type="ECO:0000259" key="9">
    <source>
        <dbReference type="Pfam" id="PF00408"/>
    </source>
</evidence>
<dbReference type="GO" id="GO:0000287">
    <property type="term" value="F:magnesium ion binding"/>
    <property type="evidence" value="ECO:0007669"/>
    <property type="project" value="InterPro"/>
</dbReference>
<proteinExistence type="inferred from homology"/>
<dbReference type="SUPFAM" id="SSF55957">
    <property type="entry name" value="Phosphoglucomutase, C-terminal domain"/>
    <property type="match status" value="1"/>
</dbReference>
<dbReference type="GO" id="GO:0006166">
    <property type="term" value="P:purine ribonucleoside salvage"/>
    <property type="evidence" value="ECO:0007669"/>
    <property type="project" value="TreeGrafter"/>
</dbReference>
<name>A0AA90NUE5_9GAMM</name>
<feature type="domain" description="Alpha-D-phosphohexomutase alpha/beta/alpha" evidence="10">
    <location>
        <begin position="38"/>
        <end position="176"/>
    </location>
</feature>
<evidence type="ECO:0000256" key="5">
    <source>
        <dbReference type="ARBA" id="ARBA00022842"/>
    </source>
</evidence>
<sequence length="545" mass="59706">MHPLAGQLVTDDMLVNIPRLVSDYYVNRPNPENEAHRVIFGTSGHRGSSFVSTFNESHILAISQGICDYRQRVGITGPLFLGMDTHALSEPALVSAVEVLTANNIEVLIQKGRGYTPTPVISHAIVNYNLNNTRKADGIVITPSHNPPEYGGLKYNPPHGGGAEIDVTSWIEQRANDLLAGGLKLVRRTTFAKAMESGNVCEYDYITPYVTALDQVVNMEVINKEGLKLGVDPLGGSGLNYWEYIANQYNLNLEIVNRAVDPTFSFMPLDKDGKVRIDCSSAYAMSRLIKLKDKFDIAFANDPDADRHGIVTSQYGLLSPNHYLAVAIDYLYRHRTDWPAHACIGKTLVSSSMIDRLANGLGRKVAEVPVGFKWFVNGLSTGEIAFGGEESAGASFLKKNGKTWCTDKDGFILSLLAAEITAVTGKDPGEYYKTLTEQYGAPLYQRVEAPATNFQKRALSALSPDHIKTDRLAGDPIVAKLTRAPWNNAPIGGLKVITEKGWFAARPSGTEAVYKMYTESFEGEDHLKKIQVEAQAIISEVFSSA</sequence>
<dbReference type="InterPro" id="IPR005846">
    <property type="entry name" value="A-D-PHexomutase_a/b/a-III"/>
</dbReference>
<dbReference type="EC" id="5.4.2.2" evidence="7"/>
<dbReference type="EMBL" id="JASXSV010000011">
    <property type="protein sequence ID" value="MDP0589252.1"/>
    <property type="molecule type" value="Genomic_DNA"/>
</dbReference>
<accession>A0AA90NUE5</accession>
<protein>
    <recommendedName>
        <fullName evidence="7">Phosphoglucomutase</fullName>
        <ecNumber evidence="7">5.4.2.2</ecNumber>
    </recommendedName>
</protein>
<keyword evidence="5 8" id="KW-0460">Magnesium</keyword>
<comment type="caution">
    <text evidence="13">The sequence shown here is derived from an EMBL/GenBank/DDBJ whole genome shotgun (WGS) entry which is preliminary data.</text>
</comment>
<keyword evidence="14" id="KW-1185">Reference proteome</keyword>
<dbReference type="GO" id="GO:0005975">
    <property type="term" value="P:carbohydrate metabolic process"/>
    <property type="evidence" value="ECO:0007669"/>
    <property type="project" value="UniProtKB-UniRule"/>
</dbReference>
<dbReference type="PROSITE" id="PS00710">
    <property type="entry name" value="PGM_PMM"/>
    <property type="match status" value="1"/>
</dbReference>
<dbReference type="Pfam" id="PF02880">
    <property type="entry name" value="PGM_PMM_III"/>
    <property type="match status" value="1"/>
</dbReference>
<evidence type="ECO:0000259" key="10">
    <source>
        <dbReference type="Pfam" id="PF02878"/>
    </source>
</evidence>
<dbReference type="PANTHER" id="PTHR45745:SF1">
    <property type="entry name" value="PHOSPHOGLUCOMUTASE 2B-RELATED"/>
    <property type="match status" value="1"/>
</dbReference>
<dbReference type="Pfam" id="PF02879">
    <property type="entry name" value="PGM_PMM_II"/>
    <property type="match status" value="1"/>
</dbReference>
<dbReference type="CDD" id="cd05801">
    <property type="entry name" value="PGM_like3"/>
    <property type="match status" value="1"/>
</dbReference>
<evidence type="ECO:0000256" key="1">
    <source>
        <dbReference type="ARBA" id="ARBA00001946"/>
    </source>
</evidence>
<evidence type="ECO:0000259" key="11">
    <source>
        <dbReference type="Pfam" id="PF02879"/>
    </source>
</evidence>
<evidence type="ECO:0000259" key="12">
    <source>
        <dbReference type="Pfam" id="PF02880"/>
    </source>
</evidence>
<dbReference type="InterPro" id="IPR016066">
    <property type="entry name" value="A-D-PHexomutase_CS"/>
</dbReference>
<dbReference type="GO" id="GO:0004614">
    <property type="term" value="F:phosphoglucomutase activity"/>
    <property type="evidence" value="ECO:0007669"/>
    <property type="project" value="UniProtKB-UniRule"/>
</dbReference>
<feature type="domain" description="Alpha-D-phosphohexomutase C-terminal" evidence="9">
    <location>
        <begin position="484"/>
        <end position="533"/>
    </location>
</feature>
<dbReference type="Gene3D" id="3.30.310.50">
    <property type="entry name" value="Alpha-D-phosphohexomutase, C-terminal domain"/>
    <property type="match status" value="1"/>
</dbReference>
<dbReference type="Pfam" id="PF00408">
    <property type="entry name" value="PGM_PMM_IV"/>
    <property type="match status" value="1"/>
</dbReference>
<evidence type="ECO:0000313" key="13">
    <source>
        <dbReference type="EMBL" id="MDP0589252.1"/>
    </source>
</evidence>
<dbReference type="InterPro" id="IPR005852">
    <property type="entry name" value="PGM_a-D-Glc-sp"/>
</dbReference>
<dbReference type="InterPro" id="IPR016055">
    <property type="entry name" value="A-D-PHexomutase_a/b/a-I/II/III"/>
</dbReference>
<dbReference type="SUPFAM" id="SSF53738">
    <property type="entry name" value="Phosphoglucomutase, first 3 domains"/>
    <property type="match status" value="3"/>
</dbReference>
<dbReference type="Gene3D" id="3.40.120.10">
    <property type="entry name" value="Alpha-D-Glucose-1,6-Bisphosphate, subunit A, domain 3"/>
    <property type="match status" value="3"/>
</dbReference>
<dbReference type="PANTHER" id="PTHR45745">
    <property type="entry name" value="PHOSPHOMANNOMUTASE 45A"/>
    <property type="match status" value="1"/>
</dbReference>
<dbReference type="InterPro" id="IPR005844">
    <property type="entry name" value="A-D-PHexomutase_a/b/a-I"/>
</dbReference>
<dbReference type="Pfam" id="PF02878">
    <property type="entry name" value="PGM_PMM_I"/>
    <property type="match status" value="1"/>
</dbReference>
<dbReference type="InterPro" id="IPR005845">
    <property type="entry name" value="A-D-PHexomutase_a/b/a-II"/>
</dbReference>
<keyword evidence="6 13" id="KW-0413">Isomerase</keyword>
<evidence type="ECO:0000256" key="7">
    <source>
        <dbReference type="NCBIfam" id="TIGR01132"/>
    </source>
</evidence>
<evidence type="ECO:0000256" key="6">
    <source>
        <dbReference type="ARBA" id="ARBA00023235"/>
    </source>
</evidence>
<organism evidence="13 14">
    <name type="scientific">Candidatus Endonucleibacter bathymodioli</name>
    <dbReference type="NCBI Taxonomy" id="539814"/>
    <lineage>
        <taxon>Bacteria</taxon>
        <taxon>Pseudomonadati</taxon>
        <taxon>Pseudomonadota</taxon>
        <taxon>Gammaproteobacteria</taxon>
        <taxon>Oceanospirillales</taxon>
        <taxon>Endozoicomonadaceae</taxon>
        <taxon>Candidatus Endonucleibacter</taxon>
    </lineage>
</organism>
<dbReference type="InterPro" id="IPR005843">
    <property type="entry name" value="A-D-PHexomutase_C"/>
</dbReference>
<dbReference type="InterPro" id="IPR036900">
    <property type="entry name" value="A-D-PHexomutase_C_sf"/>
</dbReference>
<dbReference type="Proteomes" id="UP001178148">
    <property type="component" value="Unassembled WGS sequence"/>
</dbReference>
<keyword evidence="3" id="KW-0597">Phosphoprotein</keyword>
<comment type="similarity">
    <text evidence="2 8">Belongs to the phosphohexose mutase family.</text>
</comment>